<keyword evidence="3" id="KW-1185">Reference proteome</keyword>
<dbReference type="AlphaFoldDB" id="A0AAD3XZY8"/>
<dbReference type="Proteomes" id="UP001279734">
    <property type="component" value="Unassembled WGS sequence"/>
</dbReference>
<evidence type="ECO:0000313" key="2">
    <source>
        <dbReference type="EMBL" id="GMH24102.1"/>
    </source>
</evidence>
<protein>
    <submittedName>
        <fullName evidence="2">Uncharacterized protein</fullName>
    </submittedName>
</protein>
<gene>
    <name evidence="2" type="ORF">Nepgr_025945</name>
</gene>
<proteinExistence type="predicted"/>
<accession>A0AAD3XZY8</accession>
<dbReference type="EMBL" id="BSYO01000027">
    <property type="protein sequence ID" value="GMH24102.1"/>
    <property type="molecule type" value="Genomic_DNA"/>
</dbReference>
<reference evidence="2" key="1">
    <citation type="submission" date="2023-05" db="EMBL/GenBank/DDBJ databases">
        <title>Nepenthes gracilis genome sequencing.</title>
        <authorList>
            <person name="Fukushima K."/>
        </authorList>
    </citation>
    <scope>NUCLEOTIDE SEQUENCE</scope>
    <source>
        <strain evidence="2">SING2019-196</strain>
    </source>
</reference>
<keyword evidence="1" id="KW-0472">Membrane</keyword>
<comment type="caution">
    <text evidence="2">The sequence shown here is derived from an EMBL/GenBank/DDBJ whole genome shotgun (WGS) entry which is preliminary data.</text>
</comment>
<evidence type="ECO:0000313" key="3">
    <source>
        <dbReference type="Proteomes" id="UP001279734"/>
    </source>
</evidence>
<organism evidence="2 3">
    <name type="scientific">Nepenthes gracilis</name>
    <name type="common">Slender pitcher plant</name>
    <dbReference type="NCBI Taxonomy" id="150966"/>
    <lineage>
        <taxon>Eukaryota</taxon>
        <taxon>Viridiplantae</taxon>
        <taxon>Streptophyta</taxon>
        <taxon>Embryophyta</taxon>
        <taxon>Tracheophyta</taxon>
        <taxon>Spermatophyta</taxon>
        <taxon>Magnoliopsida</taxon>
        <taxon>eudicotyledons</taxon>
        <taxon>Gunneridae</taxon>
        <taxon>Pentapetalae</taxon>
        <taxon>Caryophyllales</taxon>
        <taxon>Nepenthaceae</taxon>
        <taxon>Nepenthes</taxon>
    </lineage>
</organism>
<keyword evidence="1" id="KW-1133">Transmembrane helix</keyword>
<name>A0AAD3XZY8_NEPGR</name>
<sequence length="404" mass="44643">MDIKLTEITQDNIVKDPVVKTYNSFEVLQLGDENGPSLDVSSAVFPKAYMVCEFDMKAPSLKPVAEECEFESSFKQNNSYSVLSPAVSPSAEMHESRPDHMLRSEPFAVRERVLQYNIASSEMQVEVSLRAAVSSEDSIIDQRGSSSHGEVVGFPAVGPAPSTLGVFPMSDMHGTPAQINSPETVSPFLVMTVDHHGEDHDVDAPTMEQPPSFDDVDSKVAMIEARIAARETLPNSAIKISTEVERLRRQLAELKANHSLQLPCCYRPARGYDPSEVTVGCEASTPEVSFHGAPEPSNFPLGLLDGRKGGTLSYAQEVREDTTGGMVLPGWPRRMEWFGKRMNAFPDMDWQFWAVWSMIGRDGRMWAWLYCLAGVVSAGIAVAFRYEPWASLLLAQYDHFAGLD</sequence>
<keyword evidence="1" id="KW-0812">Transmembrane</keyword>
<evidence type="ECO:0000256" key="1">
    <source>
        <dbReference type="SAM" id="Phobius"/>
    </source>
</evidence>
<feature type="transmembrane region" description="Helical" evidence="1">
    <location>
        <begin position="367"/>
        <end position="386"/>
    </location>
</feature>